<dbReference type="Proteomes" id="UP000314294">
    <property type="component" value="Unassembled WGS sequence"/>
</dbReference>
<dbReference type="EMBL" id="SRLO01000755">
    <property type="protein sequence ID" value="TNN47179.1"/>
    <property type="molecule type" value="Genomic_DNA"/>
</dbReference>
<comment type="caution">
    <text evidence="1">The sequence shown here is derived from an EMBL/GenBank/DDBJ whole genome shotgun (WGS) entry which is preliminary data.</text>
</comment>
<dbReference type="AlphaFoldDB" id="A0A4Z2G0Z2"/>
<sequence>MENEDGGDQGPHLLAVPSSVPEWPKFSFWPLSWRPDLALQGHKTNQRGGCLEPANQSVRLRAI</sequence>
<evidence type="ECO:0000313" key="1">
    <source>
        <dbReference type="EMBL" id="TNN47179.1"/>
    </source>
</evidence>
<evidence type="ECO:0000313" key="2">
    <source>
        <dbReference type="Proteomes" id="UP000314294"/>
    </source>
</evidence>
<proteinExistence type="predicted"/>
<protein>
    <submittedName>
        <fullName evidence="1">Uncharacterized protein</fullName>
    </submittedName>
</protein>
<organism evidence="1 2">
    <name type="scientific">Liparis tanakae</name>
    <name type="common">Tanaka's snailfish</name>
    <dbReference type="NCBI Taxonomy" id="230148"/>
    <lineage>
        <taxon>Eukaryota</taxon>
        <taxon>Metazoa</taxon>
        <taxon>Chordata</taxon>
        <taxon>Craniata</taxon>
        <taxon>Vertebrata</taxon>
        <taxon>Euteleostomi</taxon>
        <taxon>Actinopterygii</taxon>
        <taxon>Neopterygii</taxon>
        <taxon>Teleostei</taxon>
        <taxon>Neoteleostei</taxon>
        <taxon>Acanthomorphata</taxon>
        <taxon>Eupercaria</taxon>
        <taxon>Perciformes</taxon>
        <taxon>Cottioidei</taxon>
        <taxon>Cottales</taxon>
        <taxon>Liparidae</taxon>
        <taxon>Liparis</taxon>
    </lineage>
</organism>
<accession>A0A4Z2G0Z2</accession>
<keyword evidence="2" id="KW-1185">Reference proteome</keyword>
<name>A0A4Z2G0Z2_9TELE</name>
<gene>
    <name evidence="1" type="ORF">EYF80_042631</name>
</gene>
<reference evidence="1 2" key="1">
    <citation type="submission" date="2019-03" db="EMBL/GenBank/DDBJ databases">
        <title>First draft genome of Liparis tanakae, snailfish: a comprehensive survey of snailfish specific genes.</title>
        <authorList>
            <person name="Kim W."/>
            <person name="Song I."/>
            <person name="Jeong J.-H."/>
            <person name="Kim D."/>
            <person name="Kim S."/>
            <person name="Ryu S."/>
            <person name="Song J.Y."/>
            <person name="Lee S.K."/>
        </authorList>
    </citation>
    <scope>NUCLEOTIDE SEQUENCE [LARGE SCALE GENOMIC DNA]</scope>
    <source>
        <tissue evidence="1">Muscle</tissue>
    </source>
</reference>